<keyword evidence="2" id="KW-1185">Reference proteome</keyword>
<evidence type="ECO:0000313" key="1">
    <source>
        <dbReference type="EMBL" id="MFD1611235.1"/>
    </source>
</evidence>
<name>A0ABW4I1U4_9SPHN</name>
<dbReference type="InterPro" id="IPR014519">
    <property type="entry name" value="UCP024492"/>
</dbReference>
<organism evidence="1 2">
    <name type="scientific">Sphingomonas tabacisoli</name>
    <dbReference type="NCBI Taxonomy" id="2249466"/>
    <lineage>
        <taxon>Bacteria</taxon>
        <taxon>Pseudomonadati</taxon>
        <taxon>Pseudomonadota</taxon>
        <taxon>Alphaproteobacteria</taxon>
        <taxon>Sphingomonadales</taxon>
        <taxon>Sphingomonadaceae</taxon>
        <taxon>Sphingomonas</taxon>
    </lineage>
</organism>
<comment type="caution">
    <text evidence="1">The sequence shown here is derived from an EMBL/GenBank/DDBJ whole genome shotgun (WGS) entry which is preliminary data.</text>
</comment>
<accession>A0ABW4I1U4</accession>
<dbReference type="PANTHER" id="PTHR39337">
    <property type="entry name" value="BLR5642 PROTEIN"/>
    <property type="match status" value="1"/>
</dbReference>
<dbReference type="Proteomes" id="UP001597115">
    <property type="component" value="Unassembled WGS sequence"/>
</dbReference>
<gene>
    <name evidence="1" type="ORF">ACFSCW_05400</name>
</gene>
<sequence>MRVFTIGYEGATVDEFLAALRSAGVEQVADVRAIAASRRPGFAKTSLAANLREAGIGYRHLRALGTPKPGRDAAKKGDRATLERVYAGQLELPEAQAEAEALKEMVRERPTALLCFERDPAMCHRSLLIAAAMPDAEVTDLFA</sequence>
<dbReference type="Pfam" id="PF04343">
    <property type="entry name" value="DUF488"/>
    <property type="match status" value="1"/>
</dbReference>
<proteinExistence type="predicted"/>
<dbReference type="InterPro" id="IPR007438">
    <property type="entry name" value="DUF488"/>
</dbReference>
<reference evidence="2" key="1">
    <citation type="journal article" date="2019" name="Int. J. Syst. Evol. Microbiol.">
        <title>The Global Catalogue of Microorganisms (GCM) 10K type strain sequencing project: providing services to taxonomists for standard genome sequencing and annotation.</title>
        <authorList>
            <consortium name="The Broad Institute Genomics Platform"/>
            <consortium name="The Broad Institute Genome Sequencing Center for Infectious Disease"/>
            <person name="Wu L."/>
            <person name="Ma J."/>
        </authorList>
    </citation>
    <scope>NUCLEOTIDE SEQUENCE [LARGE SCALE GENOMIC DNA]</scope>
    <source>
        <strain evidence="2">CGMCC 1.16275</strain>
    </source>
</reference>
<evidence type="ECO:0000313" key="2">
    <source>
        <dbReference type="Proteomes" id="UP001597115"/>
    </source>
</evidence>
<protein>
    <submittedName>
        <fullName evidence="1">DUF488 family protein</fullName>
    </submittedName>
</protein>
<dbReference type="PANTHER" id="PTHR39337:SF1">
    <property type="entry name" value="BLR5642 PROTEIN"/>
    <property type="match status" value="1"/>
</dbReference>
<dbReference type="PIRSF" id="PIRSF024492">
    <property type="entry name" value="UCP024492"/>
    <property type="match status" value="1"/>
</dbReference>
<dbReference type="RefSeq" id="WP_380887663.1">
    <property type="nucleotide sequence ID" value="NZ_JBHUDY010000001.1"/>
</dbReference>
<dbReference type="EMBL" id="JBHUDY010000001">
    <property type="protein sequence ID" value="MFD1611235.1"/>
    <property type="molecule type" value="Genomic_DNA"/>
</dbReference>